<gene>
    <name evidence="6" type="primary">lacI</name>
    <name evidence="6" type="ORF">RxyAA322_01100</name>
</gene>
<keyword evidence="3" id="KW-0238">DNA-binding</keyword>
<dbReference type="CDD" id="cd06267">
    <property type="entry name" value="PBP1_LacI_sugar_binding-like"/>
    <property type="match status" value="1"/>
</dbReference>
<dbReference type="Gene3D" id="1.10.260.40">
    <property type="entry name" value="lambda repressor-like DNA-binding domains"/>
    <property type="match status" value="1"/>
</dbReference>
<keyword evidence="4" id="KW-0804">Transcription</keyword>
<proteinExistence type="predicted"/>
<dbReference type="GO" id="GO:0003700">
    <property type="term" value="F:DNA-binding transcription factor activity"/>
    <property type="evidence" value="ECO:0007669"/>
    <property type="project" value="TreeGrafter"/>
</dbReference>
<keyword evidence="1" id="KW-0678">Repressor</keyword>
<reference evidence="6" key="1">
    <citation type="journal article" date="2019" name="Microbiol. Resour. Announc.">
        <title>Complete Genome Sequence of Rubrobacter xylanophilus Strain AA3-22, Isolated from Arima Onsen in Japan.</title>
        <authorList>
            <person name="Tomariguchi N."/>
            <person name="Miyazaki K."/>
        </authorList>
    </citation>
    <scope>NUCLEOTIDE SEQUENCE [LARGE SCALE GENOMIC DNA]</scope>
    <source>
        <strain evidence="6">AA3-22</strain>
    </source>
</reference>
<dbReference type="PANTHER" id="PTHR30146">
    <property type="entry name" value="LACI-RELATED TRANSCRIPTIONAL REPRESSOR"/>
    <property type="match status" value="1"/>
</dbReference>
<dbReference type="Proteomes" id="UP000318065">
    <property type="component" value="Chromosome"/>
</dbReference>
<evidence type="ECO:0000313" key="7">
    <source>
        <dbReference type="Proteomes" id="UP000318065"/>
    </source>
</evidence>
<dbReference type="CDD" id="cd01392">
    <property type="entry name" value="HTH_LacI"/>
    <property type="match status" value="1"/>
</dbReference>
<dbReference type="SUPFAM" id="SSF53822">
    <property type="entry name" value="Periplasmic binding protein-like I"/>
    <property type="match status" value="1"/>
</dbReference>
<evidence type="ECO:0000256" key="3">
    <source>
        <dbReference type="ARBA" id="ARBA00023125"/>
    </source>
</evidence>
<dbReference type="Gene3D" id="3.40.50.2300">
    <property type="match status" value="2"/>
</dbReference>
<feature type="domain" description="HTH lacI-type" evidence="5">
    <location>
        <begin position="1"/>
        <end position="36"/>
    </location>
</feature>
<dbReference type="InterPro" id="IPR028082">
    <property type="entry name" value="Peripla_BP_I"/>
</dbReference>
<dbReference type="InterPro" id="IPR046335">
    <property type="entry name" value="LacI/GalR-like_sensor"/>
</dbReference>
<evidence type="ECO:0000256" key="4">
    <source>
        <dbReference type="ARBA" id="ARBA00023163"/>
    </source>
</evidence>
<dbReference type="SMART" id="SM00354">
    <property type="entry name" value="HTH_LACI"/>
    <property type="match status" value="1"/>
</dbReference>
<sequence>MLNGVPTVGEEHRRRVLRAIEELGYRPNKLASNLRRQKAEMIGVVVSDIENPHFTEMVRAVEDAAYRRGYRVLLCNTDETPQKQRAYLEVLAAERVLGVILSPSDPEDGGIGELMDLKIPVVAFDRTVADPRADAVVVDNVGGVRMATRRLIAAGHERIGFISGSEGIETGSGRLAGYREAMLEAGLGLRVAHGGFRIEGGREAARRLLSGGEGITALIVGNNLMTIGALKALRERGVRVPDDVALVAVDDPFWAELVEPPLTALAQPVRRMAGCAMEMLLERISGGRSAPRREVFGLELRVRGSCGTAA</sequence>
<dbReference type="EMBL" id="AP019791">
    <property type="protein sequence ID" value="BBL78256.1"/>
    <property type="molecule type" value="Genomic_DNA"/>
</dbReference>
<organism evidence="6 7">
    <name type="scientific">Rubrobacter xylanophilus</name>
    <dbReference type="NCBI Taxonomy" id="49319"/>
    <lineage>
        <taxon>Bacteria</taxon>
        <taxon>Bacillati</taxon>
        <taxon>Actinomycetota</taxon>
        <taxon>Rubrobacteria</taxon>
        <taxon>Rubrobacterales</taxon>
        <taxon>Rubrobacteraceae</taxon>
        <taxon>Rubrobacter</taxon>
    </lineage>
</organism>
<dbReference type="PANTHER" id="PTHR30146:SF148">
    <property type="entry name" value="HTH-TYPE TRANSCRIPTIONAL REPRESSOR PURR-RELATED"/>
    <property type="match status" value="1"/>
</dbReference>
<keyword evidence="2" id="KW-0805">Transcription regulation</keyword>
<evidence type="ECO:0000259" key="5">
    <source>
        <dbReference type="PROSITE" id="PS50932"/>
    </source>
</evidence>
<accession>A0A510HEA4</accession>
<keyword evidence="7" id="KW-1185">Reference proteome</keyword>
<evidence type="ECO:0000256" key="2">
    <source>
        <dbReference type="ARBA" id="ARBA00023015"/>
    </source>
</evidence>
<name>A0A510HEA4_9ACTN</name>
<dbReference type="SUPFAM" id="SSF47413">
    <property type="entry name" value="lambda repressor-like DNA-binding domains"/>
    <property type="match status" value="1"/>
</dbReference>
<evidence type="ECO:0000313" key="6">
    <source>
        <dbReference type="EMBL" id="BBL78256.1"/>
    </source>
</evidence>
<dbReference type="AlphaFoldDB" id="A0A510HEA4"/>
<evidence type="ECO:0000256" key="1">
    <source>
        <dbReference type="ARBA" id="ARBA00022491"/>
    </source>
</evidence>
<dbReference type="InterPro" id="IPR000843">
    <property type="entry name" value="HTH_LacI"/>
</dbReference>
<dbReference type="InterPro" id="IPR010982">
    <property type="entry name" value="Lambda_DNA-bd_dom_sf"/>
</dbReference>
<protein>
    <submittedName>
        <fullName evidence="6">LacI family transcriptional regulator</fullName>
    </submittedName>
</protein>
<dbReference type="GO" id="GO:0000976">
    <property type="term" value="F:transcription cis-regulatory region binding"/>
    <property type="evidence" value="ECO:0007669"/>
    <property type="project" value="TreeGrafter"/>
</dbReference>
<dbReference type="PROSITE" id="PS50932">
    <property type="entry name" value="HTH_LACI_2"/>
    <property type="match status" value="1"/>
</dbReference>
<dbReference type="Pfam" id="PF13377">
    <property type="entry name" value="Peripla_BP_3"/>
    <property type="match status" value="1"/>
</dbReference>